<dbReference type="CDD" id="cd03230">
    <property type="entry name" value="ABC_DR_subfamily_A"/>
    <property type="match status" value="1"/>
</dbReference>
<dbReference type="GO" id="GO:0016887">
    <property type="term" value="F:ATP hydrolysis activity"/>
    <property type="evidence" value="ECO:0007669"/>
    <property type="project" value="InterPro"/>
</dbReference>
<feature type="region of interest" description="Disordered" evidence="6">
    <location>
        <begin position="326"/>
        <end position="346"/>
    </location>
</feature>
<dbReference type="InterPro" id="IPR003593">
    <property type="entry name" value="AAA+_ATPase"/>
</dbReference>
<dbReference type="PROSITE" id="PS50893">
    <property type="entry name" value="ABC_TRANSPORTER_2"/>
    <property type="match status" value="1"/>
</dbReference>
<gene>
    <name evidence="8" type="ORF">RZN69_18790</name>
</gene>
<sequence>MSNETDNDPAIKVDNLSKRYGKLRAIDGVSFSVERGQVVGFLGPNGAGKSTTMRILCGLMPATSGRAYICGIPVASQAHEAKRKIGYMPEHNPLPADMRVIEYLRYRARLREIHGKAQKKAVDEAMEVCDLHRKARRRLIGTLSKGFRQRVGIADAILAKPDVIIMDEPTIGLDPHQILAIRRLIESLRGQMTVVISSHILPEIERVCDRIIIINQGRVVASGTPDSLREDFLPTTCYRLQVAGDFEEVKSKLSAITPHATIEEKPGDTGDDFREIEIIADSDLQISESLLHALADSSSLRVREVAKLKPNLEDIFMAATKRSYDETASPFQRNGTKNASSPKVNA</sequence>
<evidence type="ECO:0000256" key="1">
    <source>
        <dbReference type="ARBA" id="ARBA00005417"/>
    </source>
</evidence>
<evidence type="ECO:0000259" key="7">
    <source>
        <dbReference type="PROSITE" id="PS50893"/>
    </source>
</evidence>
<dbReference type="GO" id="GO:0005524">
    <property type="term" value="F:ATP binding"/>
    <property type="evidence" value="ECO:0007669"/>
    <property type="project" value="UniProtKB-KW"/>
</dbReference>
<proteinExistence type="inferred from homology"/>
<dbReference type="KEGG" id="puo:RZN69_18790"/>
<protein>
    <submittedName>
        <fullName evidence="8">ABC transporter ATP-binding protein</fullName>
    </submittedName>
</protein>
<dbReference type="Pfam" id="PF00005">
    <property type="entry name" value="ABC_tran"/>
    <property type="match status" value="1"/>
</dbReference>
<feature type="compositionally biased region" description="Polar residues" evidence="6">
    <location>
        <begin position="329"/>
        <end position="346"/>
    </location>
</feature>
<keyword evidence="4" id="KW-0547">Nucleotide-binding</keyword>
<reference evidence="8 9" key="1">
    <citation type="submission" date="2023-10" db="EMBL/GenBank/DDBJ databases">
        <title>Rubellicoccus peritrichatus gen. nov., sp. nov., isolated from an algae of coral reef tank.</title>
        <authorList>
            <person name="Luo J."/>
        </authorList>
    </citation>
    <scope>NUCLEOTIDE SEQUENCE [LARGE SCALE GENOMIC DNA]</scope>
    <source>
        <strain evidence="8 9">CR14</strain>
    </source>
</reference>
<dbReference type="SMART" id="SM00382">
    <property type="entry name" value="AAA"/>
    <property type="match status" value="1"/>
</dbReference>
<keyword evidence="3" id="KW-0536">Nodulation</keyword>
<accession>A0AAQ3QQW6</accession>
<dbReference type="SUPFAM" id="SSF52540">
    <property type="entry name" value="P-loop containing nucleoside triphosphate hydrolases"/>
    <property type="match status" value="1"/>
</dbReference>
<name>A0AAQ3QQW6_9BACT</name>
<dbReference type="Gene3D" id="3.40.50.300">
    <property type="entry name" value="P-loop containing nucleotide triphosphate hydrolases"/>
    <property type="match status" value="1"/>
</dbReference>
<keyword evidence="9" id="KW-1185">Reference proteome</keyword>
<evidence type="ECO:0000256" key="2">
    <source>
        <dbReference type="ARBA" id="ARBA00022448"/>
    </source>
</evidence>
<evidence type="ECO:0000256" key="4">
    <source>
        <dbReference type="ARBA" id="ARBA00022741"/>
    </source>
</evidence>
<evidence type="ECO:0000256" key="3">
    <source>
        <dbReference type="ARBA" id="ARBA00022458"/>
    </source>
</evidence>
<dbReference type="PANTHER" id="PTHR42711">
    <property type="entry name" value="ABC TRANSPORTER ATP-BINDING PROTEIN"/>
    <property type="match status" value="1"/>
</dbReference>
<dbReference type="InterPro" id="IPR027417">
    <property type="entry name" value="P-loop_NTPase"/>
</dbReference>
<keyword evidence="5 8" id="KW-0067">ATP-binding</keyword>
<dbReference type="InterPro" id="IPR003439">
    <property type="entry name" value="ABC_transporter-like_ATP-bd"/>
</dbReference>
<evidence type="ECO:0000313" key="8">
    <source>
        <dbReference type="EMBL" id="WOO40673.1"/>
    </source>
</evidence>
<dbReference type="RefSeq" id="WP_317832804.1">
    <property type="nucleotide sequence ID" value="NZ_CP136920.1"/>
</dbReference>
<dbReference type="PANTHER" id="PTHR42711:SF5">
    <property type="entry name" value="ABC TRANSPORTER ATP-BINDING PROTEIN NATA"/>
    <property type="match status" value="1"/>
</dbReference>
<dbReference type="EMBL" id="CP136920">
    <property type="protein sequence ID" value="WOO40673.1"/>
    <property type="molecule type" value="Genomic_DNA"/>
</dbReference>
<evidence type="ECO:0000313" key="9">
    <source>
        <dbReference type="Proteomes" id="UP001304300"/>
    </source>
</evidence>
<keyword evidence="2" id="KW-0813">Transport</keyword>
<feature type="domain" description="ABC transporter" evidence="7">
    <location>
        <begin position="11"/>
        <end position="241"/>
    </location>
</feature>
<dbReference type="InterPro" id="IPR050763">
    <property type="entry name" value="ABC_transporter_ATP-binding"/>
</dbReference>
<organism evidence="8 9">
    <name type="scientific">Rubellicoccus peritrichatus</name>
    <dbReference type="NCBI Taxonomy" id="3080537"/>
    <lineage>
        <taxon>Bacteria</taxon>
        <taxon>Pseudomonadati</taxon>
        <taxon>Verrucomicrobiota</taxon>
        <taxon>Opitutia</taxon>
        <taxon>Puniceicoccales</taxon>
        <taxon>Cerasicoccaceae</taxon>
        <taxon>Rubellicoccus</taxon>
    </lineage>
</organism>
<evidence type="ECO:0000256" key="5">
    <source>
        <dbReference type="ARBA" id="ARBA00022840"/>
    </source>
</evidence>
<dbReference type="Proteomes" id="UP001304300">
    <property type="component" value="Chromosome"/>
</dbReference>
<evidence type="ECO:0000256" key="6">
    <source>
        <dbReference type="SAM" id="MobiDB-lite"/>
    </source>
</evidence>
<dbReference type="AlphaFoldDB" id="A0AAQ3QQW6"/>
<comment type="similarity">
    <text evidence="1">Belongs to the ABC transporter superfamily.</text>
</comment>